<protein>
    <submittedName>
        <fullName evidence="8">Macrolide transporter ATP-binding /permease protein</fullName>
    </submittedName>
</protein>
<evidence type="ECO:0000256" key="4">
    <source>
        <dbReference type="ARBA" id="ARBA00022989"/>
    </source>
</evidence>
<feature type="transmembrane region" description="Helical" evidence="6">
    <location>
        <begin position="689"/>
        <end position="717"/>
    </location>
</feature>
<feature type="transmembrane region" description="Helical" evidence="6">
    <location>
        <begin position="321"/>
        <end position="340"/>
    </location>
</feature>
<feature type="transmembrane region" description="Helical" evidence="6">
    <location>
        <begin position="402"/>
        <end position="422"/>
    </location>
</feature>
<dbReference type="GO" id="GO:0005524">
    <property type="term" value="F:ATP binding"/>
    <property type="evidence" value="ECO:0007669"/>
    <property type="project" value="UniProtKB-KW"/>
</dbReference>
<dbReference type="PANTHER" id="PTHR30572">
    <property type="entry name" value="MEMBRANE COMPONENT OF TRANSPORTER-RELATED"/>
    <property type="match status" value="1"/>
</dbReference>
<keyword evidence="8" id="KW-0067">ATP-binding</keyword>
<feature type="domain" description="ABC3 transporter permease C-terminal" evidence="7">
    <location>
        <begin position="277"/>
        <end position="338"/>
    </location>
</feature>
<name>A0A6N3CCS1_9BACT</name>
<evidence type="ECO:0000256" key="5">
    <source>
        <dbReference type="ARBA" id="ARBA00023136"/>
    </source>
</evidence>
<comment type="subcellular location">
    <subcellularLocation>
        <location evidence="1">Cell membrane</location>
        <topology evidence="1">Multi-pass membrane protein</topology>
    </subcellularLocation>
</comment>
<evidence type="ECO:0000256" key="3">
    <source>
        <dbReference type="ARBA" id="ARBA00022692"/>
    </source>
</evidence>
<keyword evidence="8" id="KW-0547">Nucleotide-binding</keyword>
<evidence type="ECO:0000259" key="7">
    <source>
        <dbReference type="Pfam" id="PF02687"/>
    </source>
</evidence>
<keyword evidence="3 6" id="KW-0812">Transmembrane</keyword>
<evidence type="ECO:0000256" key="6">
    <source>
        <dbReference type="SAM" id="Phobius"/>
    </source>
</evidence>
<feature type="transmembrane region" description="Helical" evidence="6">
    <location>
        <begin position="745"/>
        <end position="767"/>
    </location>
</feature>
<dbReference type="PANTHER" id="PTHR30572:SF18">
    <property type="entry name" value="ABC-TYPE MACROLIDE FAMILY EXPORT SYSTEM PERMEASE COMPONENT 2"/>
    <property type="match status" value="1"/>
</dbReference>
<keyword evidence="2" id="KW-1003">Cell membrane</keyword>
<feature type="transmembrane region" description="Helical" evidence="6">
    <location>
        <begin position="269"/>
        <end position="300"/>
    </location>
</feature>
<reference evidence="8" key="1">
    <citation type="submission" date="2019-11" db="EMBL/GenBank/DDBJ databases">
        <authorList>
            <person name="Feng L."/>
        </authorList>
    </citation>
    <scope>NUCLEOTIDE SEQUENCE</scope>
    <source>
        <strain evidence="8">PclaraLFYP37</strain>
    </source>
</reference>
<dbReference type="Pfam" id="PF02687">
    <property type="entry name" value="FtsX"/>
    <property type="match status" value="2"/>
</dbReference>
<dbReference type="AlphaFoldDB" id="A0A6N3CCS1"/>
<sequence>MGLWIQNFKQALRGLRHQGWQAVVSVAGLAVSIVCLTFSVNWLWTETHYDSFRPDYEGLYVLERGDTLWRSPYVWYDLGVELDSVLGENVSVGIYRPQRGRELFCLPDRPETAFYAQGLAASTDMVTTFGCRVLSGSLEDVAAANNQFILTESMARRLFGRIDVVGEGICRVQGGEQSLYTVGAVVEDCRGKSNLYYDFIRPLWVGDYERNNVHYCNFHILLRTSHSEQTERELSRIDPEEKGSTGKLKLTPLRMYHKLGDGSGFVEAYFYQLAFVVVALLLVLSAVVNLLAVYTSVFLGRTREYALRRSLGASDAQNAKWMLTEVLPVVFLGVLLAAMGEEWLKYEGYVLGDVERVGCFLAVVSGCVVCLCFVGMGYPVWKMRKAYHRSFSGQVRRLRTHVWMLVVQCFASALLLFLSLGMQRQISGMVHSDLGFERNNILRLYTGWMAFPGQDEVYDYVPIFESLPQEFRKEAGSGITDAIAMNSDIFNPVTKHYISVWTEEELAEGKENYDGDYNQVRYAEIPFRAMAFFGIKSKDGAMLSPKAEQAGKLQIMFNGSAMQAFNVGNVRKSQLYTGRMMGNENCCFWGGDELAHYDHQALNIVGEANIRLSDFHHGEEAMMLVGVPEDHLCRFKEHDAVYIKYEEGKRKEAEVAVRRVLSRFDVPEEKIMLSSLDEYISENYEEETYYANLLSALTVFSVLITFSGVFSMLLYSLRLRRRSMAIRRVMGAGFRDVFRPQLRSYLLYVVAGGVLAYFPAALLMHKWMEYFHYGETPGVGLMAVIVCGMCVVVSLIVYGQVRRCMNDKPVEVLRPES</sequence>
<feature type="transmembrane region" description="Helical" evidence="6">
    <location>
        <begin position="360"/>
        <end position="381"/>
    </location>
</feature>
<dbReference type="InterPro" id="IPR050250">
    <property type="entry name" value="Macrolide_Exporter_MacB"/>
</dbReference>
<keyword evidence="4 6" id="KW-1133">Transmembrane helix</keyword>
<keyword evidence="5 6" id="KW-0472">Membrane</keyword>
<dbReference type="GO" id="GO:0005886">
    <property type="term" value="C:plasma membrane"/>
    <property type="evidence" value="ECO:0007669"/>
    <property type="project" value="UniProtKB-SubCell"/>
</dbReference>
<feature type="transmembrane region" description="Helical" evidence="6">
    <location>
        <begin position="20"/>
        <end position="44"/>
    </location>
</feature>
<feature type="domain" description="ABC3 transporter permease C-terminal" evidence="7">
    <location>
        <begin position="697"/>
        <end position="795"/>
    </location>
</feature>
<evidence type="ECO:0000256" key="1">
    <source>
        <dbReference type="ARBA" id="ARBA00004651"/>
    </source>
</evidence>
<evidence type="ECO:0000256" key="2">
    <source>
        <dbReference type="ARBA" id="ARBA00022475"/>
    </source>
</evidence>
<feature type="transmembrane region" description="Helical" evidence="6">
    <location>
        <begin position="779"/>
        <end position="798"/>
    </location>
</feature>
<dbReference type="EMBL" id="CACRUT010000014">
    <property type="protein sequence ID" value="VYU14796.1"/>
    <property type="molecule type" value="Genomic_DNA"/>
</dbReference>
<accession>A0A6N3CCS1</accession>
<gene>
    <name evidence="8" type="ORF">PCLFYP37_02035</name>
</gene>
<dbReference type="RefSeq" id="WP_412442918.1">
    <property type="nucleotide sequence ID" value="NZ_CACRUT010000014.1"/>
</dbReference>
<evidence type="ECO:0000313" key="8">
    <source>
        <dbReference type="EMBL" id="VYU14796.1"/>
    </source>
</evidence>
<dbReference type="InterPro" id="IPR003838">
    <property type="entry name" value="ABC3_permease_C"/>
</dbReference>
<proteinExistence type="predicted"/>
<dbReference type="GO" id="GO:0022857">
    <property type="term" value="F:transmembrane transporter activity"/>
    <property type="evidence" value="ECO:0007669"/>
    <property type="project" value="TreeGrafter"/>
</dbReference>
<organism evidence="8">
    <name type="scientific">Paraprevotella clara</name>
    <dbReference type="NCBI Taxonomy" id="454154"/>
    <lineage>
        <taxon>Bacteria</taxon>
        <taxon>Pseudomonadati</taxon>
        <taxon>Bacteroidota</taxon>
        <taxon>Bacteroidia</taxon>
        <taxon>Bacteroidales</taxon>
        <taxon>Prevotellaceae</taxon>
        <taxon>Paraprevotella</taxon>
    </lineage>
</organism>